<organism evidence="3 4">
    <name type="scientific">[Eubacterium] hominis</name>
    <dbReference type="NCBI Taxonomy" id="2764325"/>
    <lineage>
        <taxon>Bacteria</taxon>
        <taxon>Bacillati</taxon>
        <taxon>Bacillota</taxon>
        <taxon>Erysipelotrichia</taxon>
        <taxon>Erysipelotrichales</taxon>
        <taxon>Erysipelotrichaceae</taxon>
        <taxon>Amedibacillus</taxon>
    </lineage>
</organism>
<dbReference type="RefSeq" id="WP_117518307.1">
    <property type="nucleotide sequence ID" value="NZ_CP060636.1"/>
</dbReference>
<dbReference type="InterPro" id="IPR032834">
    <property type="entry name" value="NatK-like_C"/>
</dbReference>
<dbReference type="GO" id="GO:0042802">
    <property type="term" value="F:identical protein binding"/>
    <property type="evidence" value="ECO:0007669"/>
    <property type="project" value="TreeGrafter"/>
</dbReference>
<feature type="transmembrane region" description="Helical" evidence="1">
    <location>
        <begin position="127"/>
        <end position="147"/>
    </location>
</feature>
<keyword evidence="4" id="KW-1185">Reference proteome</keyword>
<feature type="transmembrane region" description="Helical" evidence="1">
    <location>
        <begin position="34"/>
        <end position="54"/>
    </location>
</feature>
<evidence type="ECO:0000256" key="1">
    <source>
        <dbReference type="SAM" id="Phobius"/>
    </source>
</evidence>
<dbReference type="InterPro" id="IPR036890">
    <property type="entry name" value="HATPase_C_sf"/>
</dbReference>
<feature type="transmembrane region" description="Helical" evidence="1">
    <location>
        <begin position="198"/>
        <end position="216"/>
    </location>
</feature>
<dbReference type="SUPFAM" id="SSF55874">
    <property type="entry name" value="ATPase domain of HSP90 chaperone/DNA topoisomerase II/histidine kinase"/>
    <property type="match status" value="1"/>
</dbReference>
<feature type="domain" description="Sensor histidine kinase NatK-like C-terminal" evidence="2">
    <location>
        <begin position="339"/>
        <end position="440"/>
    </location>
</feature>
<proteinExistence type="predicted"/>
<evidence type="ECO:0000313" key="4">
    <source>
        <dbReference type="Proteomes" id="UP000515856"/>
    </source>
</evidence>
<keyword evidence="1" id="KW-0472">Membrane</keyword>
<dbReference type="Pfam" id="PF14501">
    <property type="entry name" value="HATPase_c_5"/>
    <property type="match status" value="1"/>
</dbReference>
<dbReference type="Gene3D" id="3.30.565.10">
    <property type="entry name" value="Histidine kinase-like ATPase, C-terminal domain"/>
    <property type="match status" value="1"/>
</dbReference>
<feature type="transmembrane region" description="Helical" evidence="1">
    <location>
        <begin position="167"/>
        <end position="192"/>
    </location>
</feature>
<feature type="transmembrane region" description="Helical" evidence="1">
    <location>
        <begin position="95"/>
        <end position="121"/>
    </location>
</feature>
<gene>
    <name evidence="3" type="ORF">H9Q80_09115</name>
</gene>
<dbReference type="KEGG" id="ehn:H9Q80_09115"/>
<keyword evidence="1" id="KW-1133">Transmembrane helix</keyword>
<name>A0A7G9GTE1_9FIRM</name>
<reference evidence="3 4" key="1">
    <citation type="submission" date="2020-08" db="EMBL/GenBank/DDBJ databases">
        <authorList>
            <person name="Liu C."/>
            <person name="Sun Q."/>
        </authorList>
    </citation>
    <scope>NUCLEOTIDE SEQUENCE [LARGE SCALE GENOMIC DNA]</scope>
    <source>
        <strain evidence="3 4">NSJ-61</strain>
    </source>
</reference>
<feature type="transmembrane region" description="Helical" evidence="1">
    <location>
        <begin position="66"/>
        <end position="88"/>
    </location>
</feature>
<evidence type="ECO:0000313" key="3">
    <source>
        <dbReference type="EMBL" id="QNM14073.1"/>
    </source>
</evidence>
<keyword evidence="1" id="KW-0812">Transmembrane</keyword>
<dbReference type="Proteomes" id="UP000515856">
    <property type="component" value="Chromosome"/>
</dbReference>
<sequence length="441" mass="52196">MKVFISIFGNLCWVLSIFWAYQKIIYQKVSFKKMCYVAIFYFGIGLVEEVLHTGEIPYYLSDLTGIDIFFFLELEIFVWCWIIAYTLFDKNLKRSIFLIACICSVCQQTFFILNEMLWFLSNGNVQIYYLLNLPMIALLFFTIYLIVEKLNIARIYREFEYKNFSFIQILGMTIIVLFIYDLLSYCLQMIPVKSKEQFLIPLFLMFIMILTMIYYIQMVSLKDKKKYSDMLLKQQNLYIQDLEKIQQNMRTFKHDYKNMMSSIYLQSKEGNMQEIESTISKLMDEFDEDIDKKMNLTNQLANIQINEMKSLLYSKITEINHQHISLHMEVLYPVQTIKMNIMDACRVLGILLDNAIDEVKDHEGDMNLVLSNQEDAFHMIVENSLFHDVDIEKIYQEGYSTKGTQRGMGLISLQKIIDKYSNVTIATQIVDNRFIQEITIV</sequence>
<dbReference type="EMBL" id="CP060636">
    <property type="protein sequence ID" value="QNM14073.1"/>
    <property type="molecule type" value="Genomic_DNA"/>
</dbReference>
<accession>A0A7G9GTE1</accession>
<evidence type="ECO:0000259" key="2">
    <source>
        <dbReference type="Pfam" id="PF14501"/>
    </source>
</evidence>
<dbReference type="PANTHER" id="PTHR40448">
    <property type="entry name" value="TWO-COMPONENT SENSOR HISTIDINE KINASE"/>
    <property type="match status" value="1"/>
</dbReference>
<feature type="transmembrane region" description="Helical" evidence="1">
    <location>
        <begin position="6"/>
        <end position="22"/>
    </location>
</feature>
<protein>
    <submittedName>
        <fullName evidence="3">GHKL domain-containing protein</fullName>
    </submittedName>
</protein>
<dbReference type="AlphaFoldDB" id="A0A7G9GTE1"/>
<dbReference type="PANTHER" id="PTHR40448:SF1">
    <property type="entry name" value="TWO-COMPONENT SENSOR HISTIDINE KINASE"/>
    <property type="match status" value="1"/>
</dbReference>